<evidence type="ECO:0000313" key="4">
    <source>
        <dbReference type="Proteomes" id="UP000535908"/>
    </source>
</evidence>
<dbReference type="GO" id="GO:0004775">
    <property type="term" value="F:succinate-CoA ligase (ADP-forming) activity"/>
    <property type="evidence" value="ECO:0007669"/>
    <property type="project" value="TreeGrafter"/>
</dbReference>
<protein>
    <submittedName>
        <fullName evidence="3">Acyl-CoA synthetase FdrA</fullName>
    </submittedName>
</protein>
<dbReference type="GO" id="GO:0004776">
    <property type="term" value="F:succinate-CoA ligase (GDP-forming) activity"/>
    <property type="evidence" value="ECO:0007669"/>
    <property type="project" value="TreeGrafter"/>
</dbReference>
<dbReference type="InterPro" id="IPR003781">
    <property type="entry name" value="CoA-bd"/>
</dbReference>
<gene>
    <name evidence="3" type="primary">fdrA</name>
    <name evidence="3" type="ORF">HCA69_10750</name>
</gene>
<dbReference type="Gene3D" id="3.40.50.720">
    <property type="entry name" value="NAD(P)-binding Rossmann-like Domain"/>
    <property type="match status" value="1"/>
</dbReference>
<dbReference type="InterPro" id="IPR005811">
    <property type="entry name" value="SUCC_ACL_C"/>
</dbReference>
<evidence type="ECO:0000259" key="2">
    <source>
        <dbReference type="Pfam" id="PF02629"/>
    </source>
</evidence>
<dbReference type="Gene3D" id="3.40.50.261">
    <property type="entry name" value="Succinyl-CoA synthetase domains"/>
    <property type="match status" value="2"/>
</dbReference>
<dbReference type="RefSeq" id="WP_185526310.1">
    <property type="nucleotide sequence ID" value="NZ_JAARWN010000010.1"/>
</dbReference>
<evidence type="ECO:0000313" key="3">
    <source>
        <dbReference type="EMBL" id="MBC1936848.1"/>
    </source>
</evidence>
<proteinExistence type="predicted"/>
<dbReference type="InterPro" id="IPR016102">
    <property type="entry name" value="Succinyl-CoA_synth-like"/>
</dbReference>
<dbReference type="GO" id="GO:0005829">
    <property type="term" value="C:cytosol"/>
    <property type="evidence" value="ECO:0007669"/>
    <property type="project" value="TreeGrafter"/>
</dbReference>
<dbReference type="NCBIfam" id="NF004760">
    <property type="entry name" value="PRK06091.1"/>
    <property type="match status" value="1"/>
</dbReference>
<dbReference type="Pfam" id="PF00549">
    <property type="entry name" value="Ligase_CoA"/>
    <property type="match status" value="1"/>
</dbReference>
<organism evidence="3 4">
    <name type="scientific">Listeria grandensis</name>
    <dbReference type="NCBI Taxonomy" id="1494963"/>
    <lineage>
        <taxon>Bacteria</taxon>
        <taxon>Bacillati</taxon>
        <taxon>Bacillota</taxon>
        <taxon>Bacilli</taxon>
        <taxon>Bacillales</taxon>
        <taxon>Listeriaceae</taxon>
        <taxon>Listeria</taxon>
    </lineage>
</organism>
<dbReference type="SUPFAM" id="SSF52210">
    <property type="entry name" value="Succinyl-CoA synthetase domains"/>
    <property type="match status" value="2"/>
</dbReference>
<dbReference type="Proteomes" id="UP000535908">
    <property type="component" value="Unassembled WGS sequence"/>
</dbReference>
<sequence length="591" mass="63070">MLHTIIKENAYQDSVVLMLLTNKISTIDGVNRVSIMMGTPANKDIFGTSGLRTAELEAASANDMAIVADTDDASKLDEILEEVDAFLASQATKESSNTTETARTWDKAMKLDSDANMALISIPGTYAATEADRALDEGLHAFIFSDNMPMEEELRLKQKAHDKGLLVMGPDCGTGIVNGVPMAFTNVVKPGNIGIVGASGTGIQEVSTIIDRLGGGVTNAIGTGGRDLSETVGGITMLDAIAALEKQADTDVIVVISKPPAKAIRDKVLALLRTITKPAVTIFLGEKPTYHETNLYHAYTLEETARIAVALAKGQTVTATTSQITKPEITLTPEQKHMKGYYSGGTLASEAAMLIADALALKEGLIKQDGYILKTEGHEVIDLGDDIYTQGKPHPMIDPEKRIAFIEDAANDPETAVILLDVVLGYGSHEDMAGQLAPAIKHVIAKAKAAGRELAVIGTVCGTLQDPQDYNEQRQTLIDAGVIVKDSNNEAVRTGLAIVGYEVVDEDKAIRETENDAPVAQSLEASDAMLDLLAKQPRVINVGLKSFAEAITETGGRVVQFDWRPVAGGDAKLQKVLQFLNSYRAETADVK</sequence>
<dbReference type="EMBL" id="JAARWN010000010">
    <property type="protein sequence ID" value="MBC1936848.1"/>
    <property type="molecule type" value="Genomic_DNA"/>
</dbReference>
<feature type="domain" description="CoA-binding" evidence="2">
    <location>
        <begin position="189"/>
        <end position="284"/>
    </location>
</feature>
<name>A0A7X1CQA9_9LIST</name>
<reference evidence="3 4" key="1">
    <citation type="submission" date="2020-03" db="EMBL/GenBank/DDBJ databases">
        <title>Soil Listeria distribution.</title>
        <authorList>
            <person name="Liao J."/>
            <person name="Wiedmann M."/>
        </authorList>
    </citation>
    <scope>NUCLEOTIDE SEQUENCE [LARGE SCALE GENOMIC DNA]</scope>
    <source>
        <strain evidence="3 4">FSL L7-0741</strain>
    </source>
</reference>
<dbReference type="AlphaFoldDB" id="A0A7X1CQA9"/>
<dbReference type="PANTHER" id="PTHR11117">
    <property type="entry name" value="SUCCINYL-COA LIGASE SUBUNIT ALPHA"/>
    <property type="match status" value="1"/>
</dbReference>
<dbReference type="GO" id="GO:0006099">
    <property type="term" value="P:tricarboxylic acid cycle"/>
    <property type="evidence" value="ECO:0007669"/>
    <property type="project" value="TreeGrafter"/>
</dbReference>
<dbReference type="PANTHER" id="PTHR11117:SF24">
    <property type="entry name" value="PROTEIN FDRA"/>
    <property type="match status" value="1"/>
</dbReference>
<feature type="domain" description="ATP-citrate synthase/succinyl-CoA ligase C-terminal" evidence="1">
    <location>
        <begin position="342"/>
        <end position="494"/>
    </location>
</feature>
<evidence type="ECO:0000259" key="1">
    <source>
        <dbReference type="Pfam" id="PF00549"/>
    </source>
</evidence>
<accession>A0A7X1CQA9</accession>
<comment type="caution">
    <text evidence="3">The sequence shown here is derived from an EMBL/GenBank/DDBJ whole genome shotgun (WGS) entry which is preliminary data.</text>
</comment>
<dbReference type="Pfam" id="PF02629">
    <property type="entry name" value="CoA_binding"/>
    <property type="match status" value="1"/>
</dbReference>
<dbReference type="GO" id="GO:0009361">
    <property type="term" value="C:succinate-CoA ligase complex (ADP-forming)"/>
    <property type="evidence" value="ECO:0007669"/>
    <property type="project" value="TreeGrafter"/>
</dbReference>